<evidence type="ECO:0000313" key="1">
    <source>
        <dbReference type="EMBL" id="CAB3906448.1"/>
    </source>
</evidence>
<sequence length="58" mass="5767">MAAPHQAVAAPHGNAGASSLALAVRELLALQGIAASEAQAHGVAKTLIRLAPPPEPRP</sequence>
<name>A0A6S7ECD9_9BURK</name>
<accession>A0A6S7ECD9</accession>
<keyword evidence="2" id="KW-1185">Reference proteome</keyword>
<dbReference type="AlphaFoldDB" id="A0A6S7ECD9"/>
<gene>
    <name evidence="1" type="ORF">LMG26858_04507</name>
</gene>
<dbReference type="RefSeq" id="WP_175209192.1">
    <property type="nucleotide sequence ID" value="NZ_CADILG010000039.1"/>
</dbReference>
<dbReference type="EMBL" id="CADILG010000039">
    <property type="protein sequence ID" value="CAB3906448.1"/>
    <property type="molecule type" value="Genomic_DNA"/>
</dbReference>
<proteinExistence type="predicted"/>
<dbReference type="Proteomes" id="UP000494117">
    <property type="component" value="Unassembled WGS sequence"/>
</dbReference>
<reference evidence="1 2" key="1">
    <citation type="submission" date="2020-04" db="EMBL/GenBank/DDBJ databases">
        <authorList>
            <person name="De Canck E."/>
        </authorList>
    </citation>
    <scope>NUCLEOTIDE SEQUENCE [LARGE SCALE GENOMIC DNA]</scope>
    <source>
        <strain evidence="1 2">LMG 26858</strain>
    </source>
</reference>
<organism evidence="1 2">
    <name type="scientific">Achromobacter anxifer</name>
    <dbReference type="NCBI Taxonomy" id="1287737"/>
    <lineage>
        <taxon>Bacteria</taxon>
        <taxon>Pseudomonadati</taxon>
        <taxon>Pseudomonadota</taxon>
        <taxon>Betaproteobacteria</taxon>
        <taxon>Burkholderiales</taxon>
        <taxon>Alcaligenaceae</taxon>
        <taxon>Achromobacter</taxon>
    </lineage>
</organism>
<protein>
    <submittedName>
        <fullName evidence="1">Uncharacterized protein</fullName>
    </submittedName>
</protein>
<evidence type="ECO:0000313" key="2">
    <source>
        <dbReference type="Proteomes" id="UP000494117"/>
    </source>
</evidence>